<proteinExistence type="predicted"/>
<evidence type="ECO:0000313" key="2">
    <source>
        <dbReference type="Proteomes" id="UP000658320"/>
    </source>
</evidence>
<evidence type="ECO:0000313" key="1">
    <source>
        <dbReference type="EMBL" id="GGR61696.1"/>
    </source>
</evidence>
<dbReference type="AlphaFoldDB" id="A0A918FP80"/>
<protein>
    <submittedName>
        <fullName evidence="1">Uncharacterized protein</fullName>
    </submittedName>
</protein>
<dbReference type="EMBL" id="BMSX01000042">
    <property type="protein sequence ID" value="GGR61696.1"/>
    <property type="molecule type" value="Genomic_DNA"/>
</dbReference>
<organism evidence="1 2">
    <name type="scientific">Streptomyces aurantiogriseus</name>
    <dbReference type="NCBI Taxonomy" id="66870"/>
    <lineage>
        <taxon>Bacteria</taxon>
        <taxon>Bacillati</taxon>
        <taxon>Actinomycetota</taxon>
        <taxon>Actinomycetes</taxon>
        <taxon>Kitasatosporales</taxon>
        <taxon>Streptomycetaceae</taxon>
        <taxon>Streptomyces</taxon>
    </lineage>
</organism>
<reference evidence="1" key="1">
    <citation type="journal article" date="2014" name="Int. J. Syst. Evol. Microbiol.">
        <title>Complete genome sequence of Corynebacterium casei LMG S-19264T (=DSM 44701T), isolated from a smear-ripened cheese.</title>
        <authorList>
            <consortium name="US DOE Joint Genome Institute (JGI-PGF)"/>
            <person name="Walter F."/>
            <person name="Albersmeier A."/>
            <person name="Kalinowski J."/>
            <person name="Ruckert C."/>
        </authorList>
    </citation>
    <scope>NUCLEOTIDE SEQUENCE</scope>
    <source>
        <strain evidence="1">JCM 4346</strain>
    </source>
</reference>
<name>A0A918FP80_9ACTN</name>
<accession>A0A918FP80</accession>
<comment type="caution">
    <text evidence="1">The sequence shown here is derived from an EMBL/GenBank/DDBJ whole genome shotgun (WGS) entry which is preliminary data.</text>
</comment>
<sequence length="147" mass="15782">MLTEALTAVVAAGGTAVVQAASTDAWTGFKQRLAALMGRGDAQSTGAELERLDRTATAIANASPEQLERVRTLQEGTWQSRLEVWFESASNEERARAAAELQRLIEVAKGAESPGTTYQGDVRQNVKASGNARVYQLGQGEMRISDK</sequence>
<keyword evidence="2" id="KW-1185">Reference proteome</keyword>
<gene>
    <name evidence="1" type="ORF">GCM10010251_93060</name>
</gene>
<dbReference type="Proteomes" id="UP000658320">
    <property type="component" value="Unassembled WGS sequence"/>
</dbReference>
<dbReference type="RefSeq" id="WP_189944109.1">
    <property type="nucleotide sequence ID" value="NZ_BMSX01000042.1"/>
</dbReference>
<reference evidence="1" key="2">
    <citation type="submission" date="2020-09" db="EMBL/GenBank/DDBJ databases">
        <authorList>
            <person name="Sun Q."/>
            <person name="Ohkuma M."/>
        </authorList>
    </citation>
    <scope>NUCLEOTIDE SEQUENCE</scope>
    <source>
        <strain evidence="1">JCM 4346</strain>
    </source>
</reference>